<dbReference type="RefSeq" id="WP_126148613.1">
    <property type="nucleotide sequence ID" value="NZ_JBHTMH010000002.1"/>
</dbReference>
<evidence type="ECO:0000313" key="2">
    <source>
        <dbReference type="Proteomes" id="UP000268844"/>
    </source>
</evidence>
<protein>
    <submittedName>
        <fullName evidence="1">Uncharacterized protein</fullName>
    </submittedName>
</protein>
<sequence length="88" mass="9717">MTSGPSTSRSVTFLFPFKLPGMQEPHAPGTFEVRSEVEQLDVMWDAHRTMSSILLRYPGRIEAFPVTAGDLEAAILNDRNSGIEPTLP</sequence>
<dbReference type="Proteomes" id="UP000268844">
    <property type="component" value="Unassembled WGS sequence"/>
</dbReference>
<evidence type="ECO:0000313" key="1">
    <source>
        <dbReference type="EMBL" id="VDS02996.1"/>
    </source>
</evidence>
<keyword evidence="2" id="KW-1185">Reference proteome</keyword>
<accession>A0A3S4C960</accession>
<dbReference type="OrthoDB" id="8378722at2"/>
<proteinExistence type="predicted"/>
<dbReference type="EMBL" id="UZWD01000004">
    <property type="protein sequence ID" value="VDS02996.1"/>
    <property type="molecule type" value="Genomic_DNA"/>
</dbReference>
<reference evidence="1 2" key="1">
    <citation type="submission" date="2018-12" db="EMBL/GenBank/DDBJ databases">
        <authorList>
            <person name="Criscuolo A."/>
        </authorList>
    </citation>
    <scope>NUCLEOTIDE SEQUENCE [LARGE SCALE GENOMIC DNA]</scope>
    <source>
        <strain evidence="1">ACIP1116281</strain>
    </source>
</reference>
<dbReference type="AlphaFoldDB" id="A0A3S4C960"/>
<gene>
    <name evidence="1" type="ORF">DEVEQU_00115</name>
</gene>
<name>A0A3S4C960_9HYPH</name>
<organism evidence="1 2">
    <name type="scientific">Devosia equisanguinis</name>
    <dbReference type="NCBI Taxonomy" id="2490941"/>
    <lineage>
        <taxon>Bacteria</taxon>
        <taxon>Pseudomonadati</taxon>
        <taxon>Pseudomonadota</taxon>
        <taxon>Alphaproteobacteria</taxon>
        <taxon>Hyphomicrobiales</taxon>
        <taxon>Devosiaceae</taxon>
        <taxon>Devosia</taxon>
    </lineage>
</organism>